<evidence type="ECO:0000259" key="8">
    <source>
        <dbReference type="PROSITE" id="PS50206"/>
    </source>
</evidence>
<dbReference type="GO" id="GO:0005829">
    <property type="term" value="C:cytosol"/>
    <property type="evidence" value="ECO:0007669"/>
    <property type="project" value="TreeGrafter"/>
</dbReference>
<reference evidence="9 10" key="1">
    <citation type="submission" date="2024-03" db="EMBL/GenBank/DDBJ databases">
        <title>Adaptation during the transition from Ophiocordyceps entomopathogen to insect associate is accompanied by gene loss and intensified selection.</title>
        <authorList>
            <person name="Ward C.M."/>
            <person name="Onetto C.A."/>
            <person name="Borneman A.R."/>
        </authorList>
    </citation>
    <scope>NUCLEOTIDE SEQUENCE [LARGE SCALE GENOMIC DNA]</scope>
    <source>
        <strain evidence="9">AWRI1</strain>
        <tissue evidence="9">Single Adult Female</tissue>
    </source>
</reference>
<dbReference type="InterPro" id="IPR001763">
    <property type="entry name" value="Rhodanese-like_dom"/>
</dbReference>
<evidence type="ECO:0000259" key="7">
    <source>
        <dbReference type="PROSITE" id="PS50056"/>
    </source>
</evidence>
<dbReference type="Gene3D" id="3.90.190.10">
    <property type="entry name" value="Protein tyrosine phosphatase superfamily"/>
    <property type="match status" value="1"/>
</dbReference>
<evidence type="ECO:0000256" key="2">
    <source>
        <dbReference type="ARBA" id="ARBA00013064"/>
    </source>
</evidence>
<gene>
    <name evidence="9" type="ORF">V9T40_000932</name>
</gene>
<dbReference type="PROSITE" id="PS00383">
    <property type="entry name" value="TYR_PHOSPHATASE_1"/>
    <property type="match status" value="1"/>
</dbReference>
<organism evidence="9 10">
    <name type="scientific">Parthenolecanium corni</name>
    <dbReference type="NCBI Taxonomy" id="536013"/>
    <lineage>
        <taxon>Eukaryota</taxon>
        <taxon>Metazoa</taxon>
        <taxon>Ecdysozoa</taxon>
        <taxon>Arthropoda</taxon>
        <taxon>Hexapoda</taxon>
        <taxon>Insecta</taxon>
        <taxon>Pterygota</taxon>
        <taxon>Neoptera</taxon>
        <taxon>Paraneoptera</taxon>
        <taxon>Hemiptera</taxon>
        <taxon>Sternorrhyncha</taxon>
        <taxon>Coccoidea</taxon>
        <taxon>Coccidae</taxon>
        <taxon>Parthenolecanium</taxon>
    </lineage>
</organism>
<dbReference type="InterPro" id="IPR036873">
    <property type="entry name" value="Rhodanese-like_dom_sf"/>
</dbReference>
<dbReference type="SMART" id="SM00195">
    <property type="entry name" value="DSPc"/>
    <property type="match status" value="1"/>
</dbReference>
<dbReference type="PRINTS" id="PR01908">
    <property type="entry name" value="ADSPHPHTASE"/>
</dbReference>
<dbReference type="AlphaFoldDB" id="A0AAN9Y275"/>
<dbReference type="InterPro" id="IPR000340">
    <property type="entry name" value="Dual-sp_phosphatase_cat-dom"/>
</dbReference>
<proteinExistence type="inferred from homology"/>
<dbReference type="InterPro" id="IPR008343">
    <property type="entry name" value="MKP"/>
</dbReference>
<feature type="region of interest" description="Disordered" evidence="5">
    <location>
        <begin position="1"/>
        <end position="52"/>
    </location>
</feature>
<dbReference type="PROSITE" id="PS50054">
    <property type="entry name" value="TYR_PHOSPHATASE_DUAL"/>
    <property type="match status" value="1"/>
</dbReference>
<dbReference type="Proteomes" id="UP001367676">
    <property type="component" value="Unassembled WGS sequence"/>
</dbReference>
<dbReference type="InterPro" id="IPR020422">
    <property type="entry name" value="TYR_PHOSPHATASE_DUAL_dom"/>
</dbReference>
<name>A0AAN9Y275_9HEMI</name>
<evidence type="ECO:0000256" key="1">
    <source>
        <dbReference type="ARBA" id="ARBA00008601"/>
    </source>
</evidence>
<keyword evidence="10" id="KW-1185">Reference proteome</keyword>
<comment type="caution">
    <text evidence="9">The sequence shown here is derived from an EMBL/GenBank/DDBJ whole genome shotgun (WGS) entry which is preliminary data.</text>
</comment>
<feature type="domain" description="Tyrosine-protein phosphatase" evidence="6">
    <location>
        <begin position="293"/>
        <end position="436"/>
    </location>
</feature>
<dbReference type="PROSITE" id="PS50056">
    <property type="entry name" value="TYR_PHOSPHATASE_2"/>
    <property type="match status" value="1"/>
</dbReference>
<dbReference type="EC" id="3.1.3.48" evidence="2"/>
<dbReference type="Gene3D" id="3.40.250.10">
    <property type="entry name" value="Rhodanese-like domain"/>
    <property type="match status" value="1"/>
</dbReference>
<dbReference type="GO" id="GO:0033550">
    <property type="term" value="F:MAP kinase tyrosine phosphatase activity"/>
    <property type="evidence" value="ECO:0007669"/>
    <property type="project" value="TreeGrafter"/>
</dbReference>
<dbReference type="GO" id="GO:0043409">
    <property type="term" value="P:negative regulation of MAPK cascade"/>
    <property type="evidence" value="ECO:0007669"/>
    <property type="project" value="TreeGrafter"/>
</dbReference>
<evidence type="ECO:0000313" key="9">
    <source>
        <dbReference type="EMBL" id="KAK7580303.1"/>
    </source>
</evidence>
<dbReference type="InterPro" id="IPR016130">
    <property type="entry name" value="Tyr_Pase_AS"/>
</dbReference>
<dbReference type="PROSITE" id="PS50206">
    <property type="entry name" value="RHODANESE_3"/>
    <property type="match status" value="1"/>
</dbReference>
<accession>A0AAN9Y275</accession>
<evidence type="ECO:0000256" key="5">
    <source>
        <dbReference type="SAM" id="MobiDB-lite"/>
    </source>
</evidence>
<feature type="domain" description="Tyrosine specific protein phosphatases" evidence="7">
    <location>
        <begin position="356"/>
        <end position="414"/>
    </location>
</feature>
<dbReference type="GO" id="GO:0017017">
    <property type="term" value="F:MAP kinase tyrosine/serine/threonine phosphatase activity"/>
    <property type="evidence" value="ECO:0007669"/>
    <property type="project" value="InterPro"/>
</dbReference>
<dbReference type="GO" id="GO:0008330">
    <property type="term" value="F:protein tyrosine/threonine phosphatase activity"/>
    <property type="evidence" value="ECO:0007669"/>
    <property type="project" value="TreeGrafter"/>
</dbReference>
<evidence type="ECO:0000256" key="4">
    <source>
        <dbReference type="ARBA" id="ARBA00022912"/>
    </source>
</evidence>
<dbReference type="EMBL" id="JBBCAQ010000034">
    <property type="protein sequence ID" value="KAK7580303.1"/>
    <property type="molecule type" value="Genomic_DNA"/>
</dbReference>
<dbReference type="Pfam" id="PF00782">
    <property type="entry name" value="DSPc"/>
    <property type="match status" value="1"/>
</dbReference>
<dbReference type="CDD" id="cd01446">
    <property type="entry name" value="DSP_MapKP"/>
    <property type="match status" value="1"/>
</dbReference>
<sequence length="478" mass="52351">MSTLIWDLRPPGMMRPRDGLHLSLNRSLSEPGPADVSPKPPPSPSSTTGSASCPKLLCPSNATAARRNKADCVSLPPSPCSDSCTFQKSLILKKVREMDADTFCQKLMAASASCAAGGMMTAASAAGGGDASRPFLIVDCRSFIAYNINHVRGAVNVNCSDRFNRRRLQQGKATLADLTSTKEAKAMLKRRCYRDVIVYDEGTCDVRKLTTTHPLFIIFTSLIEDNREPIMLIGGHKEFHRKHKEFCEHTLLPVGSLPLNAGAVGDDCSAAEARMQPEPPHMGELHTPDIDSHPASRVLPYLYLGNEQDASDCNLLQRLGINRVLNVTSHSPGYHEQSGVIYKQLPANDSGHQNLKQYFEQAFAFIEEARTNNDTVLVHCQAGISRSPTIVIAYVMKFKRLTMIEAYKLVKSARSIISPNLNFMGQLLELEQGLISSQVLDSSSNMSSSSTPTTEYKFCRWSAQASDEISELPPSCGI</sequence>
<evidence type="ECO:0000259" key="6">
    <source>
        <dbReference type="PROSITE" id="PS50054"/>
    </source>
</evidence>
<dbReference type="InterPro" id="IPR000387">
    <property type="entry name" value="Tyr_Pase_dom"/>
</dbReference>
<dbReference type="FunFam" id="3.90.190.10:FF:000028">
    <property type="entry name" value="Dual specificity phosphatase 10"/>
    <property type="match status" value="1"/>
</dbReference>
<protein>
    <recommendedName>
        <fullName evidence="2">protein-tyrosine-phosphatase</fullName>
        <ecNumber evidence="2">3.1.3.48</ecNumber>
    </recommendedName>
</protein>
<dbReference type="PANTHER" id="PTHR10159">
    <property type="entry name" value="DUAL SPECIFICITY PROTEIN PHOSPHATASE"/>
    <property type="match status" value="1"/>
</dbReference>
<dbReference type="SMART" id="SM00450">
    <property type="entry name" value="RHOD"/>
    <property type="match status" value="1"/>
</dbReference>
<dbReference type="PANTHER" id="PTHR10159:SF528">
    <property type="entry name" value="PUCKERED, ISOFORM A"/>
    <property type="match status" value="1"/>
</dbReference>
<keyword evidence="3" id="KW-0378">Hydrolase</keyword>
<dbReference type="SUPFAM" id="SSF52821">
    <property type="entry name" value="Rhodanese/Cell cycle control phosphatase"/>
    <property type="match status" value="1"/>
</dbReference>
<dbReference type="Pfam" id="PF00581">
    <property type="entry name" value="Rhodanese"/>
    <property type="match status" value="1"/>
</dbReference>
<dbReference type="SUPFAM" id="SSF52799">
    <property type="entry name" value="(Phosphotyrosine protein) phosphatases II"/>
    <property type="match status" value="1"/>
</dbReference>
<feature type="domain" description="Rhodanese" evidence="8">
    <location>
        <begin position="131"/>
        <end position="248"/>
    </location>
</feature>
<comment type="similarity">
    <text evidence="1">Belongs to the protein-tyrosine phosphatase family. Non-receptor class dual specificity subfamily.</text>
</comment>
<dbReference type="PRINTS" id="PR01764">
    <property type="entry name" value="MAPKPHPHTASE"/>
</dbReference>
<evidence type="ECO:0000313" key="10">
    <source>
        <dbReference type="Proteomes" id="UP001367676"/>
    </source>
</evidence>
<dbReference type="InterPro" id="IPR029021">
    <property type="entry name" value="Prot-tyrosine_phosphatase-like"/>
</dbReference>
<evidence type="ECO:0000256" key="3">
    <source>
        <dbReference type="ARBA" id="ARBA00022801"/>
    </source>
</evidence>
<keyword evidence="4" id="KW-0904">Protein phosphatase</keyword>